<protein>
    <submittedName>
        <fullName evidence="2">Heme-degrading monooxygenase HmoA</fullName>
    </submittedName>
</protein>
<evidence type="ECO:0000259" key="1">
    <source>
        <dbReference type="Pfam" id="PF03992"/>
    </source>
</evidence>
<dbReference type="AlphaFoldDB" id="A0A7W7KDC0"/>
<organism evidence="2 3">
    <name type="scientific">Novosphingobium chloroacetimidivorans</name>
    <dbReference type="NCBI Taxonomy" id="1428314"/>
    <lineage>
        <taxon>Bacteria</taxon>
        <taxon>Pseudomonadati</taxon>
        <taxon>Pseudomonadota</taxon>
        <taxon>Alphaproteobacteria</taxon>
        <taxon>Sphingomonadales</taxon>
        <taxon>Sphingomonadaceae</taxon>
        <taxon>Novosphingobium</taxon>
    </lineage>
</organism>
<dbReference type="Pfam" id="PF03992">
    <property type="entry name" value="ABM"/>
    <property type="match status" value="1"/>
</dbReference>
<dbReference type="RefSeq" id="WP_184247988.1">
    <property type="nucleotide sequence ID" value="NZ_JACHLR010000016.1"/>
</dbReference>
<dbReference type="Proteomes" id="UP000555448">
    <property type="component" value="Unassembled WGS sequence"/>
</dbReference>
<gene>
    <name evidence="2" type="ORF">HNO88_003351</name>
</gene>
<feature type="domain" description="ABM" evidence="1">
    <location>
        <begin position="1"/>
        <end position="77"/>
    </location>
</feature>
<reference evidence="2 3" key="1">
    <citation type="submission" date="2020-08" db="EMBL/GenBank/DDBJ databases">
        <title>Functional genomics of gut bacteria from endangered species of beetles.</title>
        <authorList>
            <person name="Carlos-Shanley C."/>
        </authorList>
    </citation>
    <scope>NUCLEOTIDE SEQUENCE [LARGE SCALE GENOMIC DNA]</scope>
    <source>
        <strain evidence="2 3">S00245</strain>
    </source>
</reference>
<dbReference type="SUPFAM" id="SSF54909">
    <property type="entry name" value="Dimeric alpha+beta barrel"/>
    <property type="match status" value="1"/>
</dbReference>
<keyword evidence="2" id="KW-0560">Oxidoreductase</keyword>
<dbReference type="EMBL" id="JACHLR010000016">
    <property type="protein sequence ID" value="MBB4860013.1"/>
    <property type="molecule type" value="Genomic_DNA"/>
</dbReference>
<keyword evidence="3" id="KW-1185">Reference proteome</keyword>
<sequence>MLLEIAEIEVRPGQEDAFAAAMNEGGLADLAACKGAVEVRFGRGVENPSKFLFHVVWTSIEDHVAARDLESFGKFRAAFGDLTQGGSMSHYVLGDVVAGALA</sequence>
<dbReference type="Gene3D" id="3.30.70.100">
    <property type="match status" value="1"/>
</dbReference>
<dbReference type="InterPro" id="IPR007138">
    <property type="entry name" value="ABM_dom"/>
</dbReference>
<evidence type="ECO:0000313" key="2">
    <source>
        <dbReference type="EMBL" id="MBB4860013.1"/>
    </source>
</evidence>
<dbReference type="GO" id="GO:0004497">
    <property type="term" value="F:monooxygenase activity"/>
    <property type="evidence" value="ECO:0007669"/>
    <property type="project" value="UniProtKB-KW"/>
</dbReference>
<comment type="caution">
    <text evidence="2">The sequence shown here is derived from an EMBL/GenBank/DDBJ whole genome shotgun (WGS) entry which is preliminary data.</text>
</comment>
<proteinExistence type="predicted"/>
<dbReference type="InterPro" id="IPR011008">
    <property type="entry name" value="Dimeric_a/b-barrel"/>
</dbReference>
<evidence type="ECO:0000313" key="3">
    <source>
        <dbReference type="Proteomes" id="UP000555448"/>
    </source>
</evidence>
<keyword evidence="2" id="KW-0503">Monooxygenase</keyword>
<name>A0A7W7KDC0_9SPHN</name>
<accession>A0A7W7KDC0</accession>